<dbReference type="AlphaFoldDB" id="A0A8U0WPL1"/>
<dbReference type="InterPro" id="IPR036291">
    <property type="entry name" value="NAD(P)-bd_dom_sf"/>
</dbReference>
<dbReference type="OMA" id="HAYGNVG"/>
<evidence type="ECO:0000256" key="4">
    <source>
        <dbReference type="RuleBase" id="RU003719"/>
    </source>
</evidence>
<evidence type="ECO:0000256" key="3">
    <source>
        <dbReference type="ARBA" id="ARBA00022990"/>
    </source>
</evidence>
<dbReference type="EC" id="1.1.1.95" evidence="7"/>
<dbReference type="RefSeq" id="XP_652140.1">
    <property type="nucleotide sequence ID" value="XM_647048.1"/>
</dbReference>
<dbReference type="EMBL" id="DS571413">
    <property type="protein sequence ID" value="EAL46754.1"/>
    <property type="molecule type" value="Genomic_DNA"/>
</dbReference>
<dbReference type="HOGENOM" id="CLU_019796_1_3_1"/>
<evidence type="ECO:0000256" key="2">
    <source>
        <dbReference type="ARBA" id="ARBA00022553"/>
    </source>
</evidence>
<accession>A0A8U0WPL1</accession>
<dbReference type="PANTHER" id="PTHR42938">
    <property type="entry name" value="FORMATE DEHYDROGENASE 1"/>
    <property type="match status" value="1"/>
</dbReference>
<dbReference type="SUPFAM" id="SSF51735">
    <property type="entry name" value="NAD(P)-binding Rossmann-fold domains"/>
    <property type="match status" value="1"/>
</dbReference>
<dbReference type="GO" id="GO:0051287">
    <property type="term" value="F:NAD binding"/>
    <property type="evidence" value="ECO:0007669"/>
    <property type="project" value="InterPro"/>
</dbReference>
<evidence type="ECO:0000313" key="8">
    <source>
        <dbReference type="Proteomes" id="UP000001926"/>
    </source>
</evidence>
<keyword evidence="8" id="KW-1185">Reference proteome</keyword>
<sequence>MKIVVITEKPFAENAVKGIREILEKAGHEVVMIEKYKKKEDVIERIKDADGVIVRSDKIDEEIIKAGEKVKIIVRAGAGYDNIDIEACNQGKIVVMNTPGQNRNGVAELCIGMMIFGFRKGFKEGKGRELKDKTLGICGCGYVGKRVKEIAEGIGMKIKVYDPFITTENQVKKIEELFEECQVISLHLPLTKETKGKIGYELIKKLPYGGMICNTARKEIIDEEGLIRIMREREDLIYITDVAPTSKVFNNEFKGRFFATPIKIGAETEESNINAGMAAASQICDFFTNGTVKFQVNKF</sequence>
<proteinExistence type="inferred from homology"/>
<keyword evidence="2" id="KW-0597">Phosphoprotein</keyword>
<keyword evidence="4 7" id="KW-0560">Oxidoreductase</keyword>
<evidence type="ECO:0000313" key="7">
    <source>
        <dbReference type="EMBL" id="EAL46754.1"/>
    </source>
</evidence>
<protein>
    <submittedName>
        <fullName evidence="7">D-3-phosphoglycerate dehydrogenase, putative</fullName>
        <ecNumber evidence="7">1.1.1.95</ecNumber>
    </submittedName>
</protein>
<name>A0A8U0WPL1_ENTH1</name>
<comment type="subunit">
    <text evidence="1">Homotetramer.</text>
</comment>
<dbReference type="FunFam" id="3.40.50.720:FF:000492">
    <property type="entry name" value="D3-phosphoglycerate dehydrogenase, putative"/>
    <property type="match status" value="1"/>
</dbReference>
<evidence type="ECO:0000259" key="5">
    <source>
        <dbReference type="Pfam" id="PF00389"/>
    </source>
</evidence>
<dbReference type="GO" id="GO:0004617">
    <property type="term" value="F:phosphoglycerate dehydrogenase activity"/>
    <property type="evidence" value="ECO:0000318"/>
    <property type="project" value="GO_Central"/>
</dbReference>
<reference evidence="7" key="1">
    <citation type="journal article" date="2005" name="Nature">
        <title>The genome of the protist parasite Entamoeba histolytica.</title>
        <authorList>
            <person name="Loftus B."/>
            <person name="Anderson I."/>
            <person name="Davies R."/>
            <person name="Alsmark U.C."/>
            <person name="Samuelson J."/>
            <person name="Amedeo P."/>
            <person name="Roncaglia P."/>
            <person name="Berriman M."/>
            <person name="Hirt R.P."/>
            <person name="Mann B.J."/>
            <person name="Nozaki T."/>
            <person name="Suh B."/>
            <person name="Pop M."/>
            <person name="Duchene M."/>
            <person name="Ackers J."/>
            <person name="Tannich E."/>
            <person name="Leippe M."/>
            <person name="Hofer M."/>
            <person name="Bruchhaus I."/>
            <person name="Willhoeft U."/>
            <person name="Bhattacharya A."/>
            <person name="Chillingworth T."/>
            <person name="Churcher C."/>
            <person name="Hance Z."/>
            <person name="Harris B."/>
            <person name="Harris D."/>
            <person name="Jagels K."/>
            <person name="Moule S."/>
            <person name="Mungall K."/>
            <person name="Ormond D."/>
            <person name="Squares R."/>
            <person name="Whitehead S."/>
            <person name="Quail M.A."/>
            <person name="Rabbinowitsch E."/>
            <person name="Norbertczak H."/>
            <person name="Price C."/>
            <person name="Wang Z."/>
            <person name="Guillen N."/>
            <person name="Gilchrist C."/>
            <person name="Stroup S.E."/>
            <person name="Bhattacharya S."/>
            <person name="Lohia A."/>
            <person name="Foster P.G."/>
            <person name="Sicheritz-Ponten T."/>
            <person name="Weber C."/>
            <person name="Singh U."/>
            <person name="Mukherjee C."/>
            <person name="El-Sayed N.M."/>
            <person name="Petri W.A.Jr."/>
            <person name="Clark C.G."/>
            <person name="Embley T.M."/>
            <person name="Barrell B."/>
            <person name="Fraser C.M."/>
            <person name="Hall N."/>
        </authorList>
    </citation>
    <scope>NUCLEOTIDE SEQUENCE [LARGE SCALE GENOMIC DNA]</scope>
    <source>
        <strain evidence="7">HM-1:IMSS</strain>
    </source>
</reference>
<evidence type="ECO:0000259" key="6">
    <source>
        <dbReference type="Pfam" id="PF02826"/>
    </source>
</evidence>
<dbReference type="InterPro" id="IPR006140">
    <property type="entry name" value="D-isomer_DH_NAD-bd"/>
</dbReference>
<dbReference type="GeneID" id="3406457"/>
<feature type="domain" description="D-isomer specific 2-hydroxyacid dehydrogenase catalytic" evidence="5">
    <location>
        <begin position="19"/>
        <end position="297"/>
    </location>
</feature>
<dbReference type="Pfam" id="PF00389">
    <property type="entry name" value="2-Hacid_dh"/>
    <property type="match status" value="1"/>
</dbReference>
<dbReference type="Pfam" id="PF02826">
    <property type="entry name" value="2-Hacid_dh_C"/>
    <property type="match status" value="1"/>
</dbReference>
<dbReference type="InterPro" id="IPR006139">
    <property type="entry name" value="D-isomer_2_OHA_DH_cat_dom"/>
</dbReference>
<comment type="similarity">
    <text evidence="4">Belongs to the D-isomer specific 2-hydroxyacid dehydrogenase family.</text>
</comment>
<organism evidence="7 8">
    <name type="scientific">Entamoeba histolytica (strain ATCC 30459 / HM-1:IMSS / ABRM)</name>
    <dbReference type="NCBI Taxonomy" id="294381"/>
    <lineage>
        <taxon>Eukaryota</taxon>
        <taxon>Amoebozoa</taxon>
        <taxon>Evosea</taxon>
        <taxon>Archamoebae</taxon>
        <taxon>Mastigamoebida</taxon>
        <taxon>Entamoebidae</taxon>
        <taxon>Entamoeba</taxon>
    </lineage>
</organism>
<dbReference type="Gene3D" id="3.40.50.720">
    <property type="entry name" value="NAD(P)-binding Rossmann-like Domain"/>
    <property type="match status" value="2"/>
</dbReference>
<dbReference type="PDBsum" id="4NJO"/>
<dbReference type="OrthoDB" id="298012at2759"/>
<feature type="domain" description="D-isomer specific 2-hydroxyacid dehydrogenase NAD-binding" evidence="6">
    <location>
        <begin position="124"/>
        <end position="246"/>
    </location>
</feature>
<dbReference type="Proteomes" id="UP000001926">
    <property type="component" value="Partially assembled WGS sequence"/>
</dbReference>
<dbReference type="PDBsum" id="4NJM"/>
<dbReference type="SMR" id="A0A8U0WPL1"/>
<dbReference type="SUPFAM" id="SSF52283">
    <property type="entry name" value="Formate/glycerate dehydrogenase catalytic domain-like"/>
    <property type="match status" value="1"/>
</dbReference>
<gene>
    <name evidence="7" type="ORF">EHI_060860</name>
</gene>
<reference evidence="7" key="2">
    <citation type="submission" date="2007-03" db="EMBL/GenBank/DDBJ databases">
        <authorList>
            <person name="Lorenzi H."/>
            <person name="Amedeo P."/>
            <person name="Inman J."/>
            <person name="Schobel S."/>
            <person name="Caler E."/>
        </authorList>
    </citation>
    <scope>NUCLEOTIDE SEQUENCE</scope>
    <source>
        <strain evidence="7">HM-1:IMSS</strain>
    </source>
</reference>
<dbReference type="PANTHER" id="PTHR42938:SF22">
    <property type="entry name" value="D-3-PHOSPHOGLYCERATE DEHYDROGENASE"/>
    <property type="match status" value="1"/>
</dbReference>
<evidence type="ECO:0000256" key="1">
    <source>
        <dbReference type="ARBA" id="ARBA00011881"/>
    </source>
</evidence>
<dbReference type="KEGG" id="ehi:EHI_060860"/>
<keyword evidence="3" id="KW-0007">Acetylation</keyword>
<dbReference type="PDBsum" id="4NFY"/>